<dbReference type="EMBL" id="CAFBOZ010000208">
    <property type="protein sequence ID" value="CAB5014264.1"/>
    <property type="molecule type" value="Genomic_DNA"/>
</dbReference>
<organism evidence="1">
    <name type="scientific">freshwater metagenome</name>
    <dbReference type="NCBI Taxonomy" id="449393"/>
    <lineage>
        <taxon>unclassified sequences</taxon>
        <taxon>metagenomes</taxon>
        <taxon>ecological metagenomes</taxon>
    </lineage>
</organism>
<sequence length="110" mass="11994">MMMMATTSISRAKRTVLSGLRVENDRPPILIDGIPATPKGPPVTVSHTVISCWPPSWKARVSRIRYSPLTSRTAGNEMISAARKVTTIAAIVAAHQGQPRPYPTPETFEL</sequence>
<protein>
    <submittedName>
        <fullName evidence="1">Unannotated protein</fullName>
    </submittedName>
</protein>
<dbReference type="AlphaFoldDB" id="A0A6J7QJK2"/>
<proteinExistence type="predicted"/>
<evidence type="ECO:0000313" key="1">
    <source>
        <dbReference type="EMBL" id="CAB5014264.1"/>
    </source>
</evidence>
<name>A0A6J7QJK2_9ZZZZ</name>
<accession>A0A6J7QJK2</accession>
<gene>
    <name evidence="1" type="ORF">UFOPK3992_01377</name>
</gene>
<reference evidence="1" key="1">
    <citation type="submission" date="2020-05" db="EMBL/GenBank/DDBJ databases">
        <authorList>
            <person name="Chiriac C."/>
            <person name="Salcher M."/>
            <person name="Ghai R."/>
            <person name="Kavagutti S V."/>
        </authorList>
    </citation>
    <scope>NUCLEOTIDE SEQUENCE</scope>
</reference>